<organism evidence="1">
    <name type="scientific">Arundo donax</name>
    <name type="common">Giant reed</name>
    <name type="synonym">Donax arundinaceus</name>
    <dbReference type="NCBI Taxonomy" id="35708"/>
    <lineage>
        <taxon>Eukaryota</taxon>
        <taxon>Viridiplantae</taxon>
        <taxon>Streptophyta</taxon>
        <taxon>Embryophyta</taxon>
        <taxon>Tracheophyta</taxon>
        <taxon>Spermatophyta</taxon>
        <taxon>Magnoliopsida</taxon>
        <taxon>Liliopsida</taxon>
        <taxon>Poales</taxon>
        <taxon>Poaceae</taxon>
        <taxon>PACMAD clade</taxon>
        <taxon>Arundinoideae</taxon>
        <taxon>Arundineae</taxon>
        <taxon>Arundo</taxon>
    </lineage>
</organism>
<accession>A0A0A9FFY8</accession>
<dbReference type="AlphaFoldDB" id="A0A0A9FFY8"/>
<proteinExistence type="predicted"/>
<reference evidence="1" key="1">
    <citation type="submission" date="2014-09" db="EMBL/GenBank/DDBJ databases">
        <authorList>
            <person name="Magalhaes I.L.F."/>
            <person name="Oliveira U."/>
            <person name="Santos F.R."/>
            <person name="Vidigal T.H.D.A."/>
            <person name="Brescovit A.D."/>
            <person name="Santos A.J."/>
        </authorList>
    </citation>
    <scope>NUCLEOTIDE SEQUENCE</scope>
    <source>
        <tissue evidence="1">Shoot tissue taken approximately 20 cm above the soil surface</tissue>
    </source>
</reference>
<protein>
    <submittedName>
        <fullName evidence="1">Uncharacterized protein</fullName>
    </submittedName>
</protein>
<sequence length="58" mass="6544">MGLGPATMEVDADDAEEICDLAAAMEWERMWPARARGLAKRRLQSLHVFLAMARAWRA</sequence>
<evidence type="ECO:0000313" key="1">
    <source>
        <dbReference type="EMBL" id="JAE11267.1"/>
    </source>
</evidence>
<name>A0A0A9FFY8_ARUDO</name>
<reference evidence="1" key="2">
    <citation type="journal article" date="2015" name="Data Brief">
        <title>Shoot transcriptome of the giant reed, Arundo donax.</title>
        <authorList>
            <person name="Barrero R.A."/>
            <person name="Guerrero F.D."/>
            <person name="Moolhuijzen P."/>
            <person name="Goolsby J.A."/>
            <person name="Tidwell J."/>
            <person name="Bellgard S.E."/>
            <person name="Bellgard M.I."/>
        </authorList>
    </citation>
    <scope>NUCLEOTIDE SEQUENCE</scope>
    <source>
        <tissue evidence="1">Shoot tissue taken approximately 20 cm above the soil surface</tissue>
    </source>
</reference>
<dbReference type="EMBL" id="GBRH01186629">
    <property type="protein sequence ID" value="JAE11267.1"/>
    <property type="molecule type" value="Transcribed_RNA"/>
</dbReference>